<dbReference type="Gene3D" id="1.10.490.110">
    <property type="entry name" value="Uncharacterized conserved protein DUF2267"/>
    <property type="match status" value="1"/>
</dbReference>
<name>A0ABY5MI77_9HYPH</name>
<proteinExistence type="predicted"/>
<evidence type="ECO:0000313" key="2">
    <source>
        <dbReference type="Proteomes" id="UP001342418"/>
    </source>
</evidence>
<dbReference type="Pfam" id="PF10025">
    <property type="entry name" value="DUF2267"/>
    <property type="match status" value="1"/>
</dbReference>
<organism evidence="1 2">
    <name type="scientific">Nitratireductor thuwali</name>
    <dbReference type="NCBI Taxonomy" id="2267699"/>
    <lineage>
        <taxon>Bacteria</taxon>
        <taxon>Pseudomonadati</taxon>
        <taxon>Pseudomonadota</taxon>
        <taxon>Alphaproteobacteria</taxon>
        <taxon>Hyphomicrobiales</taxon>
        <taxon>Phyllobacteriaceae</taxon>
        <taxon>Nitratireductor</taxon>
    </lineage>
</organism>
<accession>A0ABY5MI77</accession>
<dbReference type="InterPro" id="IPR038282">
    <property type="entry name" value="DUF2267_sf"/>
</dbReference>
<dbReference type="InterPro" id="IPR018727">
    <property type="entry name" value="DUF2267"/>
</dbReference>
<gene>
    <name evidence="1" type="ORF">NTH_01197</name>
</gene>
<evidence type="ECO:0008006" key="3">
    <source>
        <dbReference type="Google" id="ProtNLM"/>
    </source>
</evidence>
<dbReference type="Proteomes" id="UP001342418">
    <property type="component" value="Chromosome"/>
</dbReference>
<evidence type="ECO:0000313" key="1">
    <source>
        <dbReference type="EMBL" id="UUP16750.1"/>
    </source>
</evidence>
<dbReference type="EMBL" id="CP030941">
    <property type="protein sequence ID" value="UUP16750.1"/>
    <property type="molecule type" value="Genomic_DNA"/>
</dbReference>
<protein>
    <recommendedName>
        <fullName evidence="3">DUF2267 domain-containing protein</fullName>
    </recommendedName>
</protein>
<keyword evidence="2" id="KW-1185">Reference proteome</keyword>
<reference evidence="1 2" key="1">
    <citation type="submission" date="2018-07" db="EMBL/GenBank/DDBJ databases">
        <title>Genome sequence of Nitratireductor thuwali#1536.</title>
        <authorList>
            <person name="Michoud G."/>
            <person name="Merlino G."/>
            <person name="Sefrji F.O."/>
            <person name="Daffonchio D."/>
        </authorList>
    </citation>
    <scope>NUCLEOTIDE SEQUENCE [LARGE SCALE GENOMIC DNA]</scope>
    <source>
        <strain evidence="2">Nit1536</strain>
    </source>
</reference>
<dbReference type="RefSeq" id="WP_338529155.1">
    <property type="nucleotide sequence ID" value="NZ_CP030941.1"/>
</dbReference>
<sequence length="142" mass="16220">MATTGLEVVDKSLQTTHIWLDEIMEVLGPDRQVAWHVLGAVLRSLRDRLTPELAAHLGAQLPLMIRGAYYDQYQPSKMPEKIRTVEEFQEKLQKELSGTRPVNVNDAFRTVCQVLNRHIEAHQAEKVWQALPEQVRRLAQAG</sequence>